<reference evidence="2 3" key="1">
    <citation type="journal article" date="2010" name="J. Bacteriol.">
        <title>Genome sequence of Pantoea ananatis LMG20103, the causative agent of Eucalyptus blight and dieback.</title>
        <authorList>
            <person name="De Maayer P."/>
            <person name="Chan W.Y."/>
            <person name="Venter S.N."/>
            <person name="Toth I.K."/>
            <person name="Birch P.R."/>
            <person name="Joubert F."/>
            <person name="Coutinho T.A."/>
        </authorList>
    </citation>
    <scope>NUCLEOTIDE SEQUENCE [LARGE SCALE GENOMIC DNA]</scope>
    <source>
        <strain evidence="2 3">LMG 20103</strain>
    </source>
</reference>
<dbReference type="AlphaFoldDB" id="D4GCN6"/>
<feature type="signal peptide" evidence="1">
    <location>
        <begin position="1"/>
        <end position="29"/>
    </location>
</feature>
<evidence type="ECO:0000313" key="2">
    <source>
        <dbReference type="EMBL" id="ADD76709.1"/>
    </source>
</evidence>
<gene>
    <name evidence="2" type="ordered locus">PANA_1542</name>
</gene>
<name>D4GCN6_PANAM</name>
<dbReference type="HOGENOM" id="CLU_151865_0_0_6"/>
<accession>D4GCN6</accession>
<evidence type="ECO:0000313" key="3">
    <source>
        <dbReference type="Proteomes" id="UP000001702"/>
    </source>
</evidence>
<dbReference type="KEGG" id="pam:PANA_1542"/>
<protein>
    <submittedName>
        <fullName evidence="2">Uncharacterized protein</fullName>
    </submittedName>
</protein>
<dbReference type="STRING" id="706191.PANA_1542"/>
<evidence type="ECO:0000256" key="1">
    <source>
        <dbReference type="SAM" id="SignalP"/>
    </source>
</evidence>
<dbReference type="Proteomes" id="UP000001702">
    <property type="component" value="Chromosome"/>
</dbReference>
<organism evidence="2 3">
    <name type="scientific">Pantoea ananatis (strain LMG 20103)</name>
    <dbReference type="NCBI Taxonomy" id="706191"/>
    <lineage>
        <taxon>Bacteria</taxon>
        <taxon>Pseudomonadati</taxon>
        <taxon>Pseudomonadota</taxon>
        <taxon>Gammaproteobacteria</taxon>
        <taxon>Enterobacterales</taxon>
        <taxon>Erwiniaceae</taxon>
        <taxon>Pantoea</taxon>
    </lineage>
</organism>
<dbReference type="eggNOG" id="ENOG5032SIC">
    <property type="taxonomic scope" value="Bacteria"/>
</dbReference>
<dbReference type="EMBL" id="CP001875">
    <property type="protein sequence ID" value="ADD76709.1"/>
    <property type="molecule type" value="Genomic_DNA"/>
</dbReference>
<feature type="chain" id="PRO_5003057847" evidence="1">
    <location>
        <begin position="30"/>
        <end position="138"/>
    </location>
</feature>
<keyword evidence="3" id="KW-1185">Reference proteome</keyword>
<sequence length="138" mass="15421">MGNDVFSGGNQMKAVRLALCLLACHSALAWSESEFQIHCPGRPTMTISRAEYGLSTLSWPKQHFQIAAGQLNTQIEGGDKVAITRFRNGDQLIVNKSNLDTFFVYHDSDALVPCSRSAKRDVDVLSLERYDDRQRNDS</sequence>
<keyword evidence="1" id="KW-0732">Signal</keyword>
<proteinExistence type="predicted"/>